<feature type="domain" description="Glycosyltransferase subfamily 4-like N-terminal" evidence="1">
    <location>
        <begin position="41"/>
        <end position="168"/>
    </location>
</feature>
<keyword evidence="2" id="KW-0808">Transferase</keyword>
<dbReference type="Pfam" id="PF13692">
    <property type="entry name" value="Glyco_trans_1_4"/>
    <property type="match status" value="1"/>
</dbReference>
<dbReference type="AlphaFoldDB" id="I9P3I1"/>
<proteinExistence type="predicted"/>
<protein>
    <submittedName>
        <fullName evidence="2">Glycosyl transferase-like protein</fullName>
    </submittedName>
</protein>
<evidence type="ECO:0000259" key="1">
    <source>
        <dbReference type="Pfam" id="PF13439"/>
    </source>
</evidence>
<dbReference type="Gene3D" id="3.40.50.2000">
    <property type="entry name" value="Glycogen Phosphorylase B"/>
    <property type="match status" value="2"/>
</dbReference>
<dbReference type="EMBL" id="AKKU01000011">
    <property type="protein sequence ID" value="EIW89364.1"/>
    <property type="molecule type" value="Genomic_DNA"/>
</dbReference>
<evidence type="ECO:0000313" key="3">
    <source>
        <dbReference type="Proteomes" id="UP000035062"/>
    </source>
</evidence>
<dbReference type="Proteomes" id="UP000035062">
    <property type="component" value="Unassembled WGS sequence"/>
</dbReference>
<accession>I9P3I1</accession>
<dbReference type="PANTHER" id="PTHR12526">
    <property type="entry name" value="GLYCOSYLTRANSFERASE"/>
    <property type="match status" value="1"/>
</dbReference>
<dbReference type="CDD" id="cd03807">
    <property type="entry name" value="GT4_WbnK-like"/>
    <property type="match status" value="1"/>
</dbReference>
<keyword evidence="3" id="KW-1185">Reference proteome</keyword>
<dbReference type="Pfam" id="PF13439">
    <property type="entry name" value="Glyco_transf_4"/>
    <property type="match status" value="1"/>
</dbReference>
<reference evidence="2 3" key="1">
    <citation type="journal article" date="2012" name="J. Bacteriol.">
        <title>Genome Sequence of Pectin-Degrading Alishewanella agri, Isolated from Landfill Soil.</title>
        <authorList>
            <person name="Kim J."/>
            <person name="Jung J."/>
            <person name="Sung J.S."/>
            <person name="Chun J."/>
            <person name="Park W."/>
        </authorList>
    </citation>
    <scope>NUCLEOTIDE SEQUENCE [LARGE SCALE GENOMIC DNA]</scope>
    <source>
        <strain evidence="2 3">BL06</strain>
    </source>
</reference>
<dbReference type="SUPFAM" id="SSF53756">
    <property type="entry name" value="UDP-Glycosyltransferase/glycogen phosphorylase"/>
    <property type="match status" value="1"/>
</dbReference>
<organism evidence="2 3">
    <name type="scientific">Alishewanella agri BL06</name>
    <dbReference type="NCBI Taxonomy" id="1195246"/>
    <lineage>
        <taxon>Bacteria</taxon>
        <taxon>Pseudomonadati</taxon>
        <taxon>Pseudomonadota</taxon>
        <taxon>Gammaproteobacteria</taxon>
        <taxon>Alteromonadales</taxon>
        <taxon>Alteromonadaceae</taxon>
        <taxon>Alishewanella</taxon>
    </lineage>
</organism>
<dbReference type="InterPro" id="IPR028098">
    <property type="entry name" value="Glyco_trans_4-like_N"/>
</dbReference>
<dbReference type="eggNOG" id="COG0438">
    <property type="taxonomic scope" value="Bacteria"/>
</dbReference>
<name>I9P3I1_9ALTE</name>
<comment type="caution">
    <text evidence="2">The sequence shown here is derived from an EMBL/GenBank/DDBJ whole genome shotgun (WGS) entry which is preliminary data.</text>
</comment>
<dbReference type="GO" id="GO:0016757">
    <property type="term" value="F:glycosyltransferase activity"/>
    <property type="evidence" value="ECO:0007669"/>
    <property type="project" value="UniProtKB-ARBA"/>
</dbReference>
<dbReference type="PATRIC" id="fig|1195246.3.peg.918"/>
<gene>
    <name evidence="2" type="ORF">AGRI_04662</name>
</gene>
<sequence>MRIYHVITSLDLGGAEITLKKLLLNNKYRVNAKVIVLNEIGVVGEELIKSGVEVISLPVNNLFRLPIVLYKLSKFFREEDPDIVHTWLYHADLIGGIAARMAGIKNVIWSIRTTRLKKGSYATAVVRFFLSGLSYVIPKRIVCVAEASLEFHRQLGYSRSKFVVIGNGFAIPPNVVDFEDRKKFLTELNIKPGEKVIGSVGRFSSDKGQDLFVKAAGLLLERYSNLKFIMVGRGNDTGNIELVQLIESTGFPSNFILLGEQSNVGRHYALMDVFCLHSRTEGFPNVLGEAMMHQIPCVATRAGDAERILGSTGIVVDGFEPESIAKALSTMLDYSHEKRIELGCMARARMINEYSFDSVVVKYMNLYKSLVSDS</sequence>
<evidence type="ECO:0000313" key="2">
    <source>
        <dbReference type="EMBL" id="EIW89364.1"/>
    </source>
</evidence>
<dbReference type="RefSeq" id="WP_008983854.1">
    <property type="nucleotide sequence ID" value="NZ_AKKU01000011.1"/>
</dbReference>
<dbReference type="STRING" id="1195246.AGRI_04662"/>